<evidence type="ECO:0000256" key="1">
    <source>
        <dbReference type="SAM" id="MobiDB-lite"/>
    </source>
</evidence>
<evidence type="ECO:0000313" key="2">
    <source>
        <dbReference type="EMBL" id="KAF2398894.1"/>
    </source>
</evidence>
<reference evidence="2" key="1">
    <citation type="journal article" date="2020" name="Stud. Mycol.">
        <title>101 Dothideomycetes genomes: a test case for predicting lifestyles and emergence of pathogens.</title>
        <authorList>
            <person name="Haridas S."/>
            <person name="Albert R."/>
            <person name="Binder M."/>
            <person name="Bloem J."/>
            <person name="Labutti K."/>
            <person name="Salamov A."/>
            <person name="Andreopoulos B."/>
            <person name="Baker S."/>
            <person name="Barry K."/>
            <person name="Bills G."/>
            <person name="Bluhm B."/>
            <person name="Cannon C."/>
            <person name="Castanera R."/>
            <person name="Culley D."/>
            <person name="Daum C."/>
            <person name="Ezra D."/>
            <person name="Gonzalez J."/>
            <person name="Henrissat B."/>
            <person name="Kuo A."/>
            <person name="Liang C."/>
            <person name="Lipzen A."/>
            <person name="Lutzoni F."/>
            <person name="Magnuson J."/>
            <person name="Mondo S."/>
            <person name="Nolan M."/>
            <person name="Ohm R."/>
            <person name="Pangilinan J."/>
            <person name="Park H.-J."/>
            <person name="Ramirez L."/>
            <person name="Alfaro M."/>
            <person name="Sun H."/>
            <person name="Tritt A."/>
            <person name="Yoshinaga Y."/>
            <person name="Zwiers L.-H."/>
            <person name="Turgeon B."/>
            <person name="Goodwin S."/>
            <person name="Spatafora J."/>
            <person name="Crous P."/>
            <person name="Grigoriev I."/>
        </authorList>
    </citation>
    <scope>NUCLEOTIDE SEQUENCE</scope>
    <source>
        <strain evidence="2">CBS 262.69</strain>
    </source>
</reference>
<dbReference type="PANTHER" id="PTHR42090:SF1">
    <property type="match status" value="1"/>
</dbReference>
<dbReference type="EMBL" id="ML996699">
    <property type="protein sequence ID" value="KAF2398894.1"/>
    <property type="molecule type" value="Genomic_DNA"/>
</dbReference>
<feature type="compositionally biased region" description="Low complexity" evidence="1">
    <location>
        <begin position="132"/>
        <end position="144"/>
    </location>
</feature>
<organism evidence="2 3">
    <name type="scientific">Trichodelitschia bisporula</name>
    <dbReference type="NCBI Taxonomy" id="703511"/>
    <lineage>
        <taxon>Eukaryota</taxon>
        <taxon>Fungi</taxon>
        <taxon>Dikarya</taxon>
        <taxon>Ascomycota</taxon>
        <taxon>Pezizomycotina</taxon>
        <taxon>Dothideomycetes</taxon>
        <taxon>Dothideomycetes incertae sedis</taxon>
        <taxon>Phaeotrichales</taxon>
        <taxon>Phaeotrichaceae</taxon>
        <taxon>Trichodelitschia</taxon>
    </lineage>
</organism>
<feature type="compositionally biased region" description="Basic and acidic residues" evidence="1">
    <location>
        <begin position="35"/>
        <end position="50"/>
    </location>
</feature>
<protein>
    <submittedName>
        <fullName evidence="2">Uncharacterized protein</fullName>
    </submittedName>
</protein>
<feature type="compositionally biased region" description="Polar residues" evidence="1">
    <location>
        <begin position="56"/>
        <end position="70"/>
    </location>
</feature>
<sequence>MPLPTRFSMALRALPRTRIPPTVAPFHRNALLAREVELNPRRDEYSKSASDDDVSTKTGQSAFDSNTDPTQEAADADVESGEVKTKPKHDVSPLETSPANREISQPNEKESKTTSSKGESPEQESSRKRTSGKGNSTKSGKGTY</sequence>
<keyword evidence="3" id="KW-1185">Reference proteome</keyword>
<feature type="region of interest" description="Disordered" evidence="1">
    <location>
        <begin position="35"/>
        <end position="144"/>
    </location>
</feature>
<feature type="compositionally biased region" description="Basic and acidic residues" evidence="1">
    <location>
        <begin position="81"/>
        <end position="92"/>
    </location>
</feature>
<proteinExistence type="predicted"/>
<name>A0A6G1HSJ7_9PEZI</name>
<accession>A0A6G1HSJ7</accession>
<gene>
    <name evidence="2" type="ORF">EJ06DRAFT_583499</name>
</gene>
<dbReference type="Proteomes" id="UP000799640">
    <property type="component" value="Unassembled WGS sequence"/>
</dbReference>
<dbReference type="PANTHER" id="PTHR42090">
    <property type="match status" value="1"/>
</dbReference>
<evidence type="ECO:0000313" key="3">
    <source>
        <dbReference type="Proteomes" id="UP000799640"/>
    </source>
</evidence>
<feature type="compositionally biased region" description="Polar residues" evidence="1">
    <location>
        <begin position="94"/>
        <end position="106"/>
    </location>
</feature>
<dbReference type="AlphaFoldDB" id="A0A6G1HSJ7"/>